<proteinExistence type="predicted"/>
<dbReference type="Proteomes" id="UP000217289">
    <property type="component" value="Chromosome"/>
</dbReference>
<dbReference type="RefSeq" id="WP_095981677.1">
    <property type="nucleotide sequence ID" value="NZ_CP022163.1"/>
</dbReference>
<dbReference type="InterPro" id="IPR025921">
    <property type="entry name" value="HmuY"/>
</dbReference>
<dbReference type="OrthoDB" id="5510929at2"/>
<evidence type="ECO:0000313" key="1">
    <source>
        <dbReference type="EMBL" id="ATB33680.1"/>
    </source>
</evidence>
<dbReference type="CDD" id="cd12105">
    <property type="entry name" value="HmuY"/>
    <property type="match status" value="1"/>
</dbReference>
<protein>
    <submittedName>
        <fullName evidence="1">Lipoprotein</fullName>
    </submittedName>
</protein>
<reference evidence="1 2" key="1">
    <citation type="submission" date="2017-06" db="EMBL/GenBank/DDBJ databases">
        <authorList>
            <person name="Kim H.J."/>
            <person name="Triplett B.A."/>
        </authorList>
    </citation>
    <scope>NUCLEOTIDE SEQUENCE [LARGE SCALE GENOMIC DNA]</scope>
    <source>
        <strain evidence="1 2">DSM 14713</strain>
    </source>
</reference>
<accession>A0A250IR06</accession>
<keyword evidence="2" id="KW-1185">Reference proteome</keyword>
<dbReference type="AlphaFoldDB" id="A0A250IR06"/>
<dbReference type="KEGG" id="mbd:MEBOL_007178"/>
<evidence type="ECO:0000313" key="2">
    <source>
        <dbReference type="Proteomes" id="UP000217289"/>
    </source>
</evidence>
<sequence>MRTKRVHKWGAWCGLALLVGACGEDIGLSPEPEPEPNAPEDSRVNHVTNADGTWTTVVDATSSEVWVGVDLDGRTEADAAVDATWDLAIQRFHVRTRGGVNGSGGVKVAVLEGADFGALSAAPASGYAEDQPNEGTTQGTVFEREGGWYNYEVGTHKLTPKPLVYVVRSDQGRYFKVRIANYYDAVGTSGVLSFQWAEVAAP</sequence>
<organism evidence="1 2">
    <name type="scientific">Melittangium boletus DSM 14713</name>
    <dbReference type="NCBI Taxonomy" id="1294270"/>
    <lineage>
        <taxon>Bacteria</taxon>
        <taxon>Pseudomonadati</taxon>
        <taxon>Myxococcota</taxon>
        <taxon>Myxococcia</taxon>
        <taxon>Myxococcales</taxon>
        <taxon>Cystobacterineae</taxon>
        <taxon>Archangiaceae</taxon>
        <taxon>Melittangium</taxon>
    </lineage>
</organism>
<keyword evidence="1" id="KW-0449">Lipoprotein</keyword>
<dbReference type="EMBL" id="CP022163">
    <property type="protein sequence ID" value="ATB33680.1"/>
    <property type="molecule type" value="Genomic_DNA"/>
</dbReference>
<gene>
    <name evidence="1" type="ORF">MEBOL_007178</name>
</gene>
<dbReference type="PROSITE" id="PS51257">
    <property type="entry name" value="PROKAR_LIPOPROTEIN"/>
    <property type="match status" value="1"/>
</dbReference>
<dbReference type="Pfam" id="PF14064">
    <property type="entry name" value="HmuY"/>
    <property type="match status" value="1"/>
</dbReference>
<name>A0A250IR06_9BACT</name>